<accession>A0A848IGT9</accession>
<evidence type="ECO:0000313" key="1">
    <source>
        <dbReference type="EMBL" id="NMM01608.1"/>
    </source>
</evidence>
<evidence type="ECO:0008006" key="3">
    <source>
        <dbReference type="Google" id="ProtNLM"/>
    </source>
</evidence>
<organism evidence="1 2">
    <name type="scientific">Paraburkholderia polaris</name>
    <dbReference type="NCBI Taxonomy" id="2728848"/>
    <lineage>
        <taxon>Bacteria</taxon>
        <taxon>Pseudomonadati</taxon>
        <taxon>Pseudomonadota</taxon>
        <taxon>Betaproteobacteria</taxon>
        <taxon>Burkholderiales</taxon>
        <taxon>Burkholderiaceae</taxon>
        <taxon>Paraburkholderia</taxon>
    </lineage>
</organism>
<dbReference type="Proteomes" id="UP000544134">
    <property type="component" value="Unassembled WGS sequence"/>
</dbReference>
<keyword evidence="2" id="KW-1185">Reference proteome</keyword>
<dbReference type="AlphaFoldDB" id="A0A848IGT9"/>
<dbReference type="EMBL" id="JABBGJ010000031">
    <property type="protein sequence ID" value="NMM01608.1"/>
    <property type="molecule type" value="Genomic_DNA"/>
</dbReference>
<evidence type="ECO:0000313" key="2">
    <source>
        <dbReference type="Proteomes" id="UP000544134"/>
    </source>
</evidence>
<name>A0A848IGT9_9BURK</name>
<gene>
    <name evidence="1" type="ORF">HHL24_27175</name>
</gene>
<dbReference type="RefSeq" id="WP_169488433.1">
    <property type="nucleotide sequence ID" value="NZ_JABBGJ010000031.1"/>
</dbReference>
<proteinExistence type="predicted"/>
<reference evidence="1 2" key="1">
    <citation type="submission" date="2020-04" db="EMBL/GenBank/DDBJ databases">
        <title>Paraburkholderia sp. RP-4-7 isolated from soil.</title>
        <authorList>
            <person name="Dahal R.H."/>
        </authorList>
    </citation>
    <scope>NUCLEOTIDE SEQUENCE [LARGE SCALE GENOMIC DNA]</scope>
    <source>
        <strain evidence="1 2">RP-4-7</strain>
    </source>
</reference>
<dbReference type="SUPFAM" id="SSF81593">
    <property type="entry name" value="Nucleotidyltransferase substrate binding subunit/domain"/>
    <property type="match status" value="1"/>
</dbReference>
<comment type="caution">
    <text evidence="1">The sequence shown here is derived from an EMBL/GenBank/DDBJ whole genome shotgun (WGS) entry which is preliminary data.</text>
</comment>
<sequence>MSDLPKITGSIAVTVADFTFRPPSDGESFVLTARQLWYGAHVLAERRVETALPGALLAAQALEGGLKALLWTTGWAASELSKKPFGHDLNALWEAAANVGVMSNSPPDWCECLNALHAPPFRGRYPSGLNGFVAPHAKQVVIDIDQVLSLAEGAVKAAPWRKPGA</sequence>
<protein>
    <recommendedName>
        <fullName evidence="3">HEPN domain-containing protein</fullName>
    </recommendedName>
</protein>